<protein>
    <recommendedName>
        <fullName evidence="4">Integral membrane protein</fullName>
    </recommendedName>
</protein>
<feature type="transmembrane region" description="Helical" evidence="1">
    <location>
        <begin position="395"/>
        <end position="416"/>
    </location>
</feature>
<comment type="caution">
    <text evidence="2">The sequence shown here is derived from an EMBL/GenBank/DDBJ whole genome shotgun (WGS) entry which is preliminary data.</text>
</comment>
<feature type="transmembrane region" description="Helical" evidence="1">
    <location>
        <begin position="423"/>
        <end position="446"/>
    </location>
</feature>
<feature type="transmembrane region" description="Helical" evidence="1">
    <location>
        <begin position="309"/>
        <end position="333"/>
    </location>
</feature>
<dbReference type="Proteomes" id="UP001470230">
    <property type="component" value="Unassembled WGS sequence"/>
</dbReference>
<evidence type="ECO:0008006" key="4">
    <source>
        <dbReference type="Google" id="ProtNLM"/>
    </source>
</evidence>
<feature type="transmembrane region" description="Helical" evidence="1">
    <location>
        <begin position="368"/>
        <end position="389"/>
    </location>
</feature>
<feature type="transmembrane region" description="Helical" evidence="1">
    <location>
        <begin position="210"/>
        <end position="229"/>
    </location>
</feature>
<evidence type="ECO:0000313" key="3">
    <source>
        <dbReference type="Proteomes" id="UP001470230"/>
    </source>
</evidence>
<evidence type="ECO:0000256" key="1">
    <source>
        <dbReference type="SAM" id="Phobius"/>
    </source>
</evidence>
<name>A0ABR2KIS5_9EUKA</name>
<feature type="transmembrane region" description="Helical" evidence="1">
    <location>
        <begin position="145"/>
        <end position="164"/>
    </location>
</feature>
<reference evidence="2 3" key="1">
    <citation type="submission" date="2024-04" db="EMBL/GenBank/DDBJ databases">
        <title>Tritrichomonas musculus Genome.</title>
        <authorList>
            <person name="Alves-Ferreira E."/>
            <person name="Grigg M."/>
            <person name="Lorenzi H."/>
            <person name="Galac M."/>
        </authorList>
    </citation>
    <scope>NUCLEOTIDE SEQUENCE [LARGE SCALE GENOMIC DNA]</scope>
    <source>
        <strain evidence="2 3">EAF2021</strain>
    </source>
</reference>
<evidence type="ECO:0000313" key="2">
    <source>
        <dbReference type="EMBL" id="KAK8890757.1"/>
    </source>
</evidence>
<feature type="transmembrane region" description="Helical" evidence="1">
    <location>
        <begin position="119"/>
        <end position="138"/>
    </location>
</feature>
<keyword evidence="3" id="KW-1185">Reference proteome</keyword>
<feature type="transmembrane region" description="Helical" evidence="1">
    <location>
        <begin position="275"/>
        <end position="297"/>
    </location>
</feature>
<feature type="transmembrane region" description="Helical" evidence="1">
    <location>
        <begin position="466"/>
        <end position="485"/>
    </location>
</feature>
<feature type="transmembrane region" description="Helical" evidence="1">
    <location>
        <begin position="96"/>
        <end position="113"/>
    </location>
</feature>
<feature type="transmembrane region" description="Helical" evidence="1">
    <location>
        <begin position="241"/>
        <end position="263"/>
    </location>
</feature>
<organism evidence="2 3">
    <name type="scientific">Tritrichomonas musculus</name>
    <dbReference type="NCBI Taxonomy" id="1915356"/>
    <lineage>
        <taxon>Eukaryota</taxon>
        <taxon>Metamonada</taxon>
        <taxon>Parabasalia</taxon>
        <taxon>Tritrichomonadida</taxon>
        <taxon>Tritrichomonadidae</taxon>
        <taxon>Tritrichomonas</taxon>
    </lineage>
</organism>
<sequence length="498" mass="56749">MSESTESESELKSECCSSCPFVKLFLSQIFDFGYSCGSLISEALGLFKTFQRLSATLSFKIKFSPSCLEMFSWASQIFNLVASLFQTNPLSDFENYTVYTLILPITILILFSFSLTNRFYIYAFSYGVLLMLGAGFGFINVSFMVSSCCLIFSIPIIVFGLLYAKRKQIFPCLEDCDCHACCCFLECECFNVFAKREDLDGFLSIDEVDFLHVLLGFPIATFIFYMLMIPIMINRGRLIKVIAIMISIILVIAFIIACVGGLFSTRVEYMIGNKILNFLVTLITLLIIPSTECFIELMKGRYKNEWRCILSYIGLSLILPIAITLIDIFSYHQNITEKYKDDNEFFYFIELIDIVRQIIYAIMAGYDFIWGCVIIDIAWAIFILIIKPYKGYSEYYLTCGNCIVTSISNCAILYSIYSNSGPFSFGLSVALVVLAIIPAVLSMYVFFIKDFSPKYEYNNNSESMDYIGYFVSIITPFAWFLYGLNTPLIDKKISMPNI</sequence>
<keyword evidence="1" id="KW-0812">Transmembrane</keyword>
<proteinExistence type="predicted"/>
<keyword evidence="1" id="KW-0472">Membrane</keyword>
<gene>
    <name evidence="2" type="ORF">M9Y10_035542</name>
</gene>
<dbReference type="EMBL" id="JAPFFF010000005">
    <property type="protein sequence ID" value="KAK8890757.1"/>
    <property type="molecule type" value="Genomic_DNA"/>
</dbReference>
<keyword evidence="1" id="KW-1133">Transmembrane helix</keyword>
<accession>A0ABR2KIS5</accession>